<dbReference type="InterPro" id="IPR043141">
    <property type="entry name" value="Ribosomal_uL10-like_sf"/>
</dbReference>
<dbReference type="InterPro" id="IPR050323">
    <property type="entry name" value="Ribosomal_protein_uL10"/>
</dbReference>
<dbReference type="SUPFAM" id="SSF160369">
    <property type="entry name" value="Ribosomal protein L10-like"/>
    <property type="match status" value="1"/>
</dbReference>
<evidence type="ECO:0000256" key="2">
    <source>
        <dbReference type="ARBA" id="ARBA00022980"/>
    </source>
</evidence>
<feature type="domain" description="Large ribosomal subunit protein uL10-like insertion" evidence="4">
    <location>
        <begin position="111"/>
        <end position="181"/>
    </location>
</feature>
<dbReference type="AlphaFoldDB" id="X0UEV5"/>
<keyword evidence="3" id="KW-0687">Ribonucleoprotein</keyword>
<proteinExistence type="inferred from homology"/>
<keyword evidence="2" id="KW-0689">Ribosomal protein</keyword>
<dbReference type="GO" id="GO:0070180">
    <property type="term" value="F:large ribosomal subunit rRNA binding"/>
    <property type="evidence" value="ECO:0007669"/>
    <property type="project" value="TreeGrafter"/>
</dbReference>
<dbReference type="Pfam" id="PF17777">
    <property type="entry name" value="RL10P_insert"/>
    <property type="match status" value="1"/>
</dbReference>
<dbReference type="InterPro" id="IPR043164">
    <property type="entry name" value="Ribosomal_uL10-like_insert_sf"/>
</dbReference>
<dbReference type="GO" id="GO:0003735">
    <property type="term" value="F:structural constituent of ribosome"/>
    <property type="evidence" value="ECO:0007669"/>
    <property type="project" value="TreeGrafter"/>
</dbReference>
<dbReference type="EMBL" id="BARS01010997">
    <property type="protein sequence ID" value="GAF98927.1"/>
    <property type="molecule type" value="Genomic_DNA"/>
</dbReference>
<dbReference type="GO" id="GO:0022625">
    <property type="term" value="C:cytosolic large ribosomal subunit"/>
    <property type="evidence" value="ECO:0007669"/>
    <property type="project" value="TreeGrafter"/>
</dbReference>
<evidence type="ECO:0000259" key="4">
    <source>
        <dbReference type="Pfam" id="PF17777"/>
    </source>
</evidence>
<dbReference type="InterPro" id="IPR040637">
    <property type="entry name" value="Ribosomal_uL10-like_insert"/>
</dbReference>
<organism evidence="5">
    <name type="scientific">marine sediment metagenome</name>
    <dbReference type="NCBI Taxonomy" id="412755"/>
    <lineage>
        <taxon>unclassified sequences</taxon>
        <taxon>metagenomes</taxon>
        <taxon>ecological metagenomes</taxon>
    </lineage>
</organism>
<dbReference type="InterPro" id="IPR001790">
    <property type="entry name" value="Ribosomal_uL10"/>
</dbReference>
<dbReference type="PANTHER" id="PTHR45699:SF3">
    <property type="entry name" value="LARGE RIBOSOMAL SUBUNIT PROTEIN UL10"/>
    <property type="match status" value="1"/>
</dbReference>
<dbReference type="Gene3D" id="3.90.105.20">
    <property type="match status" value="1"/>
</dbReference>
<comment type="caution">
    <text evidence="5">The sequence shown here is derived from an EMBL/GenBank/DDBJ whole genome shotgun (WGS) entry which is preliminary data.</text>
</comment>
<comment type="similarity">
    <text evidence="1">Belongs to the universal ribosomal protein uL10 family.</text>
</comment>
<accession>X0UEV5</accession>
<evidence type="ECO:0000313" key="5">
    <source>
        <dbReference type="EMBL" id="GAF98927.1"/>
    </source>
</evidence>
<dbReference type="Pfam" id="PF00466">
    <property type="entry name" value="Ribosomal_L10"/>
    <property type="match status" value="1"/>
</dbReference>
<dbReference type="GO" id="GO:0002181">
    <property type="term" value="P:cytoplasmic translation"/>
    <property type="evidence" value="ECO:0007669"/>
    <property type="project" value="TreeGrafter"/>
</dbReference>
<dbReference type="PANTHER" id="PTHR45699">
    <property type="entry name" value="60S ACIDIC RIBOSOMAL PROTEIN P0"/>
    <property type="match status" value="1"/>
</dbReference>
<feature type="non-terminal residue" evidence="5">
    <location>
        <position position="206"/>
    </location>
</feature>
<protein>
    <recommendedName>
        <fullName evidence="4">Large ribosomal subunit protein uL10-like insertion domain-containing protein</fullName>
    </recommendedName>
</protein>
<evidence type="ECO:0000256" key="3">
    <source>
        <dbReference type="ARBA" id="ARBA00023274"/>
    </source>
</evidence>
<dbReference type="GO" id="GO:0000027">
    <property type="term" value="P:ribosomal large subunit assembly"/>
    <property type="evidence" value="ECO:0007669"/>
    <property type="project" value="TreeGrafter"/>
</dbReference>
<sequence>MAGKKETHVSEEKKQKVKELAELMKKKTVMIVSIKNLPSAQFQDIKKKLRGKAKIQVAKKKLIDFALDHSGIKELHELIPYVEESTAILFSDKDTFEISGILASEKSPSKAKEGQEAPEDIIVHAGPTELLPGPDISALSAVGLAPKVEKGKIHIMQDTVLVKAGEAISSEKASVMAKLDIIPFKIGIEPVASYDGDEKKVYAEGR</sequence>
<dbReference type="Gene3D" id="3.30.70.1730">
    <property type="match status" value="1"/>
</dbReference>
<name>X0UEV5_9ZZZZ</name>
<gene>
    <name evidence="5" type="ORF">S01H1_20170</name>
</gene>
<evidence type="ECO:0000256" key="1">
    <source>
        <dbReference type="ARBA" id="ARBA00008889"/>
    </source>
</evidence>
<reference evidence="5" key="1">
    <citation type="journal article" date="2014" name="Front. Microbiol.">
        <title>High frequency of phylogenetically diverse reductive dehalogenase-homologous genes in deep subseafloor sedimentary metagenomes.</title>
        <authorList>
            <person name="Kawai M."/>
            <person name="Futagami T."/>
            <person name="Toyoda A."/>
            <person name="Takaki Y."/>
            <person name="Nishi S."/>
            <person name="Hori S."/>
            <person name="Arai W."/>
            <person name="Tsubouchi T."/>
            <person name="Morono Y."/>
            <person name="Uchiyama I."/>
            <person name="Ito T."/>
            <person name="Fujiyama A."/>
            <person name="Inagaki F."/>
            <person name="Takami H."/>
        </authorList>
    </citation>
    <scope>NUCLEOTIDE SEQUENCE</scope>
    <source>
        <strain evidence="5">Expedition CK06-06</strain>
    </source>
</reference>